<organism evidence="2 3">
    <name type="scientific">Peptostreptococcus equinus</name>
    <dbReference type="NCBI Taxonomy" id="3003601"/>
    <lineage>
        <taxon>Bacteria</taxon>
        <taxon>Bacillati</taxon>
        <taxon>Bacillota</taxon>
        <taxon>Clostridia</taxon>
        <taxon>Peptostreptococcales</taxon>
        <taxon>Peptostreptococcaceae</taxon>
        <taxon>Peptostreptococcus</taxon>
    </lineage>
</organism>
<evidence type="ECO:0000313" key="3">
    <source>
        <dbReference type="Proteomes" id="UP001164187"/>
    </source>
</evidence>
<evidence type="ECO:0000256" key="1">
    <source>
        <dbReference type="SAM" id="Coils"/>
    </source>
</evidence>
<dbReference type="InterPro" id="IPR013324">
    <property type="entry name" value="RNA_pol_sigma_r3/r4-like"/>
</dbReference>
<dbReference type="SUPFAM" id="SSF88659">
    <property type="entry name" value="Sigma3 and sigma4 domains of RNA polymerase sigma factors"/>
    <property type="match status" value="1"/>
</dbReference>
<dbReference type="RefSeq" id="WP_269312112.1">
    <property type="nucleotide sequence ID" value="NZ_CP114052.1"/>
</dbReference>
<evidence type="ECO:0008006" key="4">
    <source>
        <dbReference type="Google" id="ProtNLM"/>
    </source>
</evidence>
<feature type="coiled-coil region" evidence="1">
    <location>
        <begin position="6"/>
        <end position="33"/>
    </location>
</feature>
<proteinExistence type="predicted"/>
<name>A0ABY7JQL9_9FIRM</name>
<sequence length="141" mass="16304">MEVMEAKEYLMQLHNIDKNIKALENEILELNTLAEGGAITYEERVQTSGRGSTEFIVCKIADKKSEIYDILNKKVELIGEISTKISLLNDNSMEALLRKRYIESRSWERIAVDMNYSIRRVYQLHGNALVEFDKILNKDCS</sequence>
<keyword evidence="3" id="KW-1185">Reference proteome</keyword>
<reference evidence="2" key="1">
    <citation type="submission" date="2022-12" db="EMBL/GenBank/DDBJ databases">
        <title>Peptostreptococcus.</title>
        <authorList>
            <person name="Lee S.H."/>
        </authorList>
    </citation>
    <scope>NUCLEOTIDE SEQUENCE</scope>
    <source>
        <strain evidence="2">CBA3647</strain>
    </source>
</reference>
<protein>
    <recommendedName>
        <fullName evidence="4">DUF1492 domain-containing protein</fullName>
    </recommendedName>
</protein>
<evidence type="ECO:0000313" key="2">
    <source>
        <dbReference type="EMBL" id="WAW15439.1"/>
    </source>
</evidence>
<gene>
    <name evidence="2" type="ORF">O0R46_03065</name>
</gene>
<keyword evidence="1" id="KW-0175">Coiled coil</keyword>
<dbReference type="EMBL" id="CP114052">
    <property type="protein sequence ID" value="WAW15439.1"/>
    <property type="molecule type" value="Genomic_DNA"/>
</dbReference>
<dbReference type="Proteomes" id="UP001164187">
    <property type="component" value="Chromosome"/>
</dbReference>
<accession>A0ABY7JQL9</accession>